<organism evidence="1 2">
    <name type="scientific">Streptomyces amakusaensis</name>
    <dbReference type="NCBI Taxonomy" id="67271"/>
    <lineage>
        <taxon>Bacteria</taxon>
        <taxon>Bacillati</taxon>
        <taxon>Actinomycetota</taxon>
        <taxon>Actinomycetes</taxon>
        <taxon>Kitasatosporales</taxon>
        <taxon>Streptomycetaceae</taxon>
        <taxon>Streptomyces</taxon>
    </lineage>
</organism>
<dbReference type="Proteomes" id="UP001596160">
    <property type="component" value="Unassembled WGS sequence"/>
</dbReference>
<keyword evidence="2" id="KW-1185">Reference proteome</keyword>
<sequence>MLIDGFEKAPLVAGEELLVLPGFWAAYLLWLCRTGEEDPEPEWFGADEADTDAAYEALSDEGRWPVFRIPFSDGHTAVVLACNHADDAGTEYFVSHPAWDRNGYLATIDGHQAGPGLSWRELTHIANTPDPHAPGVQAPYARLLLLLPALGDADLPGEAPDLLGGALIQAGAAAGEAPRLAQALLLDHPLWEPASWEPPAASPLSGSRAPYPGILHCDEPGSPRFGIHLAQGITRDQSDRLARALGTWPAT</sequence>
<evidence type="ECO:0000313" key="2">
    <source>
        <dbReference type="Proteomes" id="UP001596160"/>
    </source>
</evidence>
<name>A0ABW0AMP0_9ACTN</name>
<gene>
    <name evidence="1" type="ORF">ACFPRH_19835</name>
</gene>
<proteinExistence type="predicted"/>
<comment type="caution">
    <text evidence="1">The sequence shown here is derived from an EMBL/GenBank/DDBJ whole genome shotgun (WGS) entry which is preliminary data.</text>
</comment>
<reference evidence="2" key="1">
    <citation type="journal article" date="2019" name="Int. J. Syst. Evol. Microbiol.">
        <title>The Global Catalogue of Microorganisms (GCM) 10K type strain sequencing project: providing services to taxonomists for standard genome sequencing and annotation.</title>
        <authorList>
            <consortium name="The Broad Institute Genomics Platform"/>
            <consortium name="The Broad Institute Genome Sequencing Center for Infectious Disease"/>
            <person name="Wu L."/>
            <person name="Ma J."/>
        </authorList>
    </citation>
    <scope>NUCLEOTIDE SEQUENCE [LARGE SCALE GENOMIC DNA]</scope>
    <source>
        <strain evidence="2">PCU 266</strain>
    </source>
</reference>
<dbReference type="EMBL" id="JBHSKP010000012">
    <property type="protein sequence ID" value="MFC5153988.1"/>
    <property type="molecule type" value="Genomic_DNA"/>
</dbReference>
<protein>
    <submittedName>
        <fullName evidence="1">Uncharacterized protein</fullName>
    </submittedName>
</protein>
<dbReference type="RefSeq" id="WP_344478772.1">
    <property type="nucleotide sequence ID" value="NZ_BAAASB010000010.1"/>
</dbReference>
<accession>A0ABW0AMP0</accession>
<evidence type="ECO:0000313" key="1">
    <source>
        <dbReference type="EMBL" id="MFC5153988.1"/>
    </source>
</evidence>